<evidence type="ECO:0000313" key="2">
    <source>
        <dbReference type="Proteomes" id="UP000492821"/>
    </source>
</evidence>
<evidence type="ECO:0000313" key="3">
    <source>
        <dbReference type="WBParaSite" id="Pan_g3917.t1"/>
    </source>
</evidence>
<proteinExistence type="predicted"/>
<feature type="region of interest" description="Disordered" evidence="1">
    <location>
        <begin position="37"/>
        <end position="68"/>
    </location>
</feature>
<feature type="compositionally biased region" description="Basic and acidic residues" evidence="1">
    <location>
        <begin position="170"/>
        <end position="188"/>
    </location>
</feature>
<organism evidence="2 3">
    <name type="scientific">Panagrellus redivivus</name>
    <name type="common">Microworm</name>
    <dbReference type="NCBI Taxonomy" id="6233"/>
    <lineage>
        <taxon>Eukaryota</taxon>
        <taxon>Metazoa</taxon>
        <taxon>Ecdysozoa</taxon>
        <taxon>Nematoda</taxon>
        <taxon>Chromadorea</taxon>
        <taxon>Rhabditida</taxon>
        <taxon>Tylenchina</taxon>
        <taxon>Panagrolaimomorpha</taxon>
        <taxon>Panagrolaimoidea</taxon>
        <taxon>Panagrolaimidae</taxon>
        <taxon>Panagrellus</taxon>
    </lineage>
</organism>
<dbReference type="Proteomes" id="UP000492821">
    <property type="component" value="Unassembled WGS sequence"/>
</dbReference>
<reference evidence="2" key="1">
    <citation type="journal article" date="2013" name="Genetics">
        <title>The draft genome and transcriptome of Panagrellus redivivus are shaped by the harsh demands of a free-living lifestyle.</title>
        <authorList>
            <person name="Srinivasan J."/>
            <person name="Dillman A.R."/>
            <person name="Macchietto M.G."/>
            <person name="Heikkinen L."/>
            <person name="Lakso M."/>
            <person name="Fracchia K.M."/>
            <person name="Antoshechkin I."/>
            <person name="Mortazavi A."/>
            <person name="Wong G."/>
            <person name="Sternberg P.W."/>
        </authorList>
    </citation>
    <scope>NUCLEOTIDE SEQUENCE [LARGE SCALE GENOMIC DNA]</scope>
    <source>
        <strain evidence="2">MT8872</strain>
    </source>
</reference>
<dbReference type="AlphaFoldDB" id="A0A7E4VVD2"/>
<feature type="region of interest" description="Disordered" evidence="1">
    <location>
        <begin position="124"/>
        <end position="147"/>
    </location>
</feature>
<feature type="region of interest" description="Disordered" evidence="1">
    <location>
        <begin position="80"/>
        <end position="109"/>
    </location>
</feature>
<reference evidence="3" key="2">
    <citation type="submission" date="2020-10" db="UniProtKB">
        <authorList>
            <consortium name="WormBaseParasite"/>
        </authorList>
    </citation>
    <scope>IDENTIFICATION</scope>
</reference>
<feature type="compositionally biased region" description="Basic and acidic residues" evidence="1">
    <location>
        <begin position="53"/>
        <end position="63"/>
    </location>
</feature>
<name>A0A7E4VVD2_PANRE</name>
<sequence length="269" mass="31617">MSLKRVHFKWPLEELDAYNPTTTHDYDSVPSTRLRSYKTPLNSSKGVLGSRIRRFDPHKREDRSPEEDYLVTKSLCLPTPYDRTSPDDEHLTHSWSAGVPPSSGRRSNVRKYKDLAPRRYPQTMSPKMERSEKFARTAGPQSPPVIKRPYVKDTSVIVRPRSVKHRHQSHQREADFLKDDRSLHRRDPTPPSTLKLRDVFDDDDEDDYYEKKRANEMPPTIPTVPRFTFSVRPTRPHHFLRFHLFERWSFIVVSNAVTPFLPVHVFLSM</sequence>
<dbReference type="WBParaSite" id="Pan_g3917.t1">
    <property type="protein sequence ID" value="Pan_g3917.t1"/>
    <property type="gene ID" value="Pan_g3917"/>
</dbReference>
<accession>A0A7E4VVD2</accession>
<keyword evidence="2" id="KW-1185">Reference proteome</keyword>
<protein>
    <submittedName>
        <fullName evidence="3">Uncharacterized protein</fullName>
    </submittedName>
</protein>
<feature type="region of interest" description="Disordered" evidence="1">
    <location>
        <begin position="161"/>
        <end position="194"/>
    </location>
</feature>
<evidence type="ECO:0000256" key="1">
    <source>
        <dbReference type="SAM" id="MobiDB-lite"/>
    </source>
</evidence>